<dbReference type="Gene3D" id="3.40.50.2300">
    <property type="match status" value="2"/>
</dbReference>
<dbReference type="GO" id="GO:0030288">
    <property type="term" value="C:outer membrane-bounded periplasmic space"/>
    <property type="evidence" value="ECO:0007669"/>
    <property type="project" value="TreeGrafter"/>
</dbReference>
<feature type="signal peptide" evidence="3">
    <location>
        <begin position="1"/>
        <end position="20"/>
    </location>
</feature>
<dbReference type="SUPFAM" id="SSF53822">
    <property type="entry name" value="Periplasmic binding protein-like I"/>
    <property type="match status" value="1"/>
</dbReference>
<keyword evidence="3" id="KW-0732">Signal</keyword>
<dbReference type="AlphaFoldDB" id="A0A4Q2RGE1"/>
<dbReference type="InterPro" id="IPR050555">
    <property type="entry name" value="Bact_Solute-Bind_Prot2"/>
</dbReference>
<dbReference type="RefSeq" id="WP_129219522.1">
    <property type="nucleotide sequence ID" value="NZ_QYBC01000009.1"/>
</dbReference>
<dbReference type="PANTHER" id="PTHR30036:SF7">
    <property type="entry name" value="ABC TRANSPORTER PERIPLASMIC-BINDING PROTEIN YPHF"/>
    <property type="match status" value="1"/>
</dbReference>
<evidence type="ECO:0000259" key="4">
    <source>
        <dbReference type="Pfam" id="PF13407"/>
    </source>
</evidence>
<proteinExistence type="inferred from homology"/>
<dbReference type="GO" id="GO:0030246">
    <property type="term" value="F:carbohydrate binding"/>
    <property type="evidence" value="ECO:0007669"/>
    <property type="project" value="TreeGrafter"/>
</dbReference>
<feature type="domain" description="Periplasmic binding protein" evidence="4">
    <location>
        <begin position="26"/>
        <end position="287"/>
    </location>
</feature>
<gene>
    <name evidence="5" type="ORF">D3272_12545</name>
</gene>
<reference evidence="5 6" key="1">
    <citation type="submission" date="2018-09" db="EMBL/GenBank/DDBJ databases">
        <authorList>
            <person name="Grouzdev D.S."/>
            <person name="Krutkina M.S."/>
        </authorList>
    </citation>
    <scope>NUCLEOTIDE SEQUENCE [LARGE SCALE GENOMIC DNA]</scope>
    <source>
        <strain evidence="5 6">RmlP001</strain>
    </source>
</reference>
<dbReference type="OrthoDB" id="7941261at2"/>
<organism evidence="5 6">
    <name type="scientific">Lichenibacterium ramalinae</name>
    <dbReference type="NCBI Taxonomy" id="2316527"/>
    <lineage>
        <taxon>Bacteria</taxon>
        <taxon>Pseudomonadati</taxon>
        <taxon>Pseudomonadota</taxon>
        <taxon>Alphaproteobacteria</taxon>
        <taxon>Hyphomicrobiales</taxon>
        <taxon>Lichenihabitantaceae</taxon>
        <taxon>Lichenibacterium</taxon>
    </lineage>
</organism>
<evidence type="ECO:0000256" key="3">
    <source>
        <dbReference type="SAM" id="SignalP"/>
    </source>
</evidence>
<sequence length="311" mass="33028">MKSVLLAAVAMTALTAFAHAADATSFALIPKGMDNPYFDLSRDGCMAEAKKIGVTCIYKGPATHEPATEVQIMQDFITQGVAGIAVSVADADSVTGVIKQARDAGIPVITFDADAPNSKRQAYVGTDNKEMGRELARQLIKVHPQPSTFATQSGGPAAENLNERLAGLYEVLKAAGWTEVKGSPAFCNDDAALAAQQLTDFATANPDIGAIIPVGGWALFAPKAYKGYVDANMDKVKAGKFPLVMPDTLPVELQLLKDGYAQVLVGQRPFEMGEKAMDILMKLKKGETVQPVNIAGLDVVTKDNVDKFLKP</sequence>
<accession>A0A4Q2RGE1</accession>
<feature type="chain" id="PRO_5020865460" evidence="3">
    <location>
        <begin position="21"/>
        <end position="311"/>
    </location>
</feature>
<dbReference type="PANTHER" id="PTHR30036">
    <property type="entry name" value="D-XYLOSE-BINDING PERIPLASMIC PROTEIN"/>
    <property type="match status" value="1"/>
</dbReference>
<comment type="caution">
    <text evidence="5">The sequence shown here is derived from an EMBL/GenBank/DDBJ whole genome shotgun (WGS) entry which is preliminary data.</text>
</comment>
<evidence type="ECO:0000313" key="5">
    <source>
        <dbReference type="EMBL" id="RYB04763.1"/>
    </source>
</evidence>
<protein>
    <submittedName>
        <fullName evidence="5">Sugar ABC transporter substrate-binding protein</fullName>
    </submittedName>
</protein>
<dbReference type="InterPro" id="IPR025997">
    <property type="entry name" value="SBP_2_dom"/>
</dbReference>
<dbReference type="EMBL" id="QYBC01000009">
    <property type="protein sequence ID" value="RYB04763.1"/>
    <property type="molecule type" value="Genomic_DNA"/>
</dbReference>
<comment type="similarity">
    <text evidence="2">Belongs to the bacterial solute-binding protein 2 family.</text>
</comment>
<dbReference type="Pfam" id="PF13407">
    <property type="entry name" value="Peripla_BP_4"/>
    <property type="match status" value="1"/>
</dbReference>
<comment type="subcellular location">
    <subcellularLocation>
        <location evidence="1">Periplasm</location>
    </subcellularLocation>
</comment>
<evidence type="ECO:0000256" key="1">
    <source>
        <dbReference type="ARBA" id="ARBA00004418"/>
    </source>
</evidence>
<evidence type="ECO:0000313" key="6">
    <source>
        <dbReference type="Proteomes" id="UP000289411"/>
    </source>
</evidence>
<reference evidence="5 6" key="2">
    <citation type="submission" date="2019-02" db="EMBL/GenBank/DDBJ databases">
        <title>'Lichenibacterium ramalinii' gen. nov. sp. nov., 'Lichenibacterium minor' gen. nov. sp. nov.</title>
        <authorList>
            <person name="Pankratov T."/>
        </authorList>
    </citation>
    <scope>NUCLEOTIDE SEQUENCE [LARGE SCALE GENOMIC DNA]</scope>
    <source>
        <strain evidence="5 6">RmlP001</strain>
    </source>
</reference>
<evidence type="ECO:0000256" key="2">
    <source>
        <dbReference type="ARBA" id="ARBA00007639"/>
    </source>
</evidence>
<dbReference type="CDD" id="cd06314">
    <property type="entry name" value="PBP1_tmGBP"/>
    <property type="match status" value="1"/>
</dbReference>
<name>A0A4Q2RGE1_9HYPH</name>
<dbReference type="Proteomes" id="UP000289411">
    <property type="component" value="Unassembled WGS sequence"/>
</dbReference>
<keyword evidence="6" id="KW-1185">Reference proteome</keyword>
<dbReference type="InterPro" id="IPR028082">
    <property type="entry name" value="Peripla_BP_I"/>
</dbReference>